<accession>A0A1H3XST9</accession>
<name>A0A1H3XST9_SELRU</name>
<dbReference type="EMBL" id="FNQG01000006">
    <property type="protein sequence ID" value="SEA02393.1"/>
    <property type="molecule type" value="Genomic_DNA"/>
</dbReference>
<keyword evidence="3" id="KW-0969">Cilium</keyword>
<proteinExistence type="predicted"/>
<keyword evidence="3" id="KW-0966">Cell projection</keyword>
<protein>
    <submittedName>
        <fullName evidence="3">Flagellar protein FlgJ</fullName>
    </submittedName>
</protein>
<evidence type="ECO:0000313" key="4">
    <source>
        <dbReference type="Proteomes" id="UP000183469"/>
    </source>
</evidence>
<dbReference type="Proteomes" id="UP000183469">
    <property type="component" value="Unassembled WGS sequence"/>
</dbReference>
<dbReference type="RefSeq" id="WP_329811583.1">
    <property type="nucleotide sequence ID" value="NZ_SVCA01000005.1"/>
</dbReference>
<dbReference type="AlphaFoldDB" id="A0A1H3XST9"/>
<reference evidence="3 4" key="1">
    <citation type="submission" date="2016-10" db="EMBL/GenBank/DDBJ databases">
        <authorList>
            <person name="de Groot N.N."/>
        </authorList>
    </citation>
    <scope>NUCLEOTIDE SEQUENCE [LARGE SCALE GENOMIC DNA]</scope>
    <source>
        <strain evidence="3 4">DSM 2872</strain>
    </source>
</reference>
<evidence type="ECO:0000256" key="1">
    <source>
        <dbReference type="SAM" id="MobiDB-lite"/>
    </source>
</evidence>
<gene>
    <name evidence="3" type="ORF">SAMN05660648_01626</name>
</gene>
<evidence type="ECO:0000313" key="3">
    <source>
        <dbReference type="EMBL" id="SEA02393.1"/>
    </source>
</evidence>
<evidence type="ECO:0000259" key="2">
    <source>
        <dbReference type="Pfam" id="PF10135"/>
    </source>
</evidence>
<dbReference type="InterPro" id="IPR019301">
    <property type="entry name" value="Flagellar_prot_FlgJ_N"/>
</dbReference>
<feature type="region of interest" description="Disordered" evidence="1">
    <location>
        <begin position="1"/>
        <end position="22"/>
    </location>
</feature>
<organism evidence="3 4">
    <name type="scientific">Selenomonas ruminantium</name>
    <dbReference type="NCBI Taxonomy" id="971"/>
    <lineage>
        <taxon>Bacteria</taxon>
        <taxon>Bacillati</taxon>
        <taxon>Bacillota</taxon>
        <taxon>Negativicutes</taxon>
        <taxon>Selenomonadales</taxon>
        <taxon>Selenomonadaceae</taxon>
        <taxon>Selenomonas</taxon>
    </lineage>
</organism>
<dbReference type="Pfam" id="PF10135">
    <property type="entry name" value="Rod-binding"/>
    <property type="match status" value="1"/>
</dbReference>
<feature type="domain" description="Flagellar protein FlgJ N-terminal" evidence="2">
    <location>
        <begin position="87"/>
        <end position="134"/>
    </location>
</feature>
<sequence>MAMQIGPLTAPGLEGSGNTSYNSAKAAADSVKFSKILEEVQGRAEKALNPKEAAALQEAKAMEKRDKELRKACEGFEAIFLNMMYRQMRATVPENTLFGESHALKIFQDMRDDELMKNVAAGGGIGIADMMYKQLKPQVESRNAAQNVIK</sequence>
<keyword evidence="3" id="KW-0282">Flagellum</keyword>